<sequence length="411" mass="48057">MLYERIIFAYSFLILLPLHCCTENTTETNKFLAHFQKCLRDLKPNNYNNAIHKNIELMVGKMIDKRRILLNDYYKIKEKISKEKMDDDQGKYGKLENRMAKLTAELTAEKSEKQKLNDKINKINADYFNNSRQLKSEIATLQSSLKASEDRSQELKNNLEHSMKQNFELLDQIKLLIEDKEELNRKCDLLDQYNTSFANCVEERDANQKEIEKKEIQIEKKDLEIKEKNKELEIMIEKIKEWENKFEKIEMKKQKFIKQAAMLWEDANATKPNSDEPLVTSNEPISFSSKVFEPTKNCHLDSSKMLITEPPSKRQKVTPATSGIRFSNSVPFQAASLQQSHDNDIPLLTGNQYCVSPYSPFQHSTLQLNHIPYSNLPNQENYGNHIPQFQLNIDPEQNRFDSNVVNTHKKL</sequence>
<proteinExistence type="predicted"/>
<name>A0A914XVA3_9BILA</name>
<accession>A0A914XVA3</accession>
<protein>
    <submittedName>
        <fullName evidence="4">Uncharacterized protein</fullName>
    </submittedName>
</protein>
<dbReference type="WBParaSite" id="PSU_v2.g11868.t1">
    <property type="protein sequence ID" value="PSU_v2.g11868.t1"/>
    <property type="gene ID" value="PSU_v2.g11868"/>
</dbReference>
<dbReference type="Proteomes" id="UP000887577">
    <property type="component" value="Unplaced"/>
</dbReference>
<keyword evidence="1" id="KW-0175">Coiled coil</keyword>
<feature type="chain" id="PRO_5037917627" evidence="2">
    <location>
        <begin position="23"/>
        <end position="411"/>
    </location>
</feature>
<evidence type="ECO:0000313" key="3">
    <source>
        <dbReference type="Proteomes" id="UP000887577"/>
    </source>
</evidence>
<evidence type="ECO:0000256" key="2">
    <source>
        <dbReference type="SAM" id="SignalP"/>
    </source>
</evidence>
<feature type="coiled-coil region" evidence="1">
    <location>
        <begin position="85"/>
        <end position="259"/>
    </location>
</feature>
<evidence type="ECO:0000256" key="1">
    <source>
        <dbReference type="SAM" id="Coils"/>
    </source>
</evidence>
<keyword evidence="3" id="KW-1185">Reference proteome</keyword>
<keyword evidence="2" id="KW-0732">Signal</keyword>
<evidence type="ECO:0000313" key="4">
    <source>
        <dbReference type="WBParaSite" id="PSU_v2.g11868.t1"/>
    </source>
</evidence>
<dbReference type="AlphaFoldDB" id="A0A914XVA3"/>
<reference evidence="4" key="1">
    <citation type="submission" date="2022-11" db="UniProtKB">
        <authorList>
            <consortium name="WormBaseParasite"/>
        </authorList>
    </citation>
    <scope>IDENTIFICATION</scope>
</reference>
<feature type="signal peptide" evidence="2">
    <location>
        <begin position="1"/>
        <end position="22"/>
    </location>
</feature>
<organism evidence="3 4">
    <name type="scientific">Panagrolaimus superbus</name>
    <dbReference type="NCBI Taxonomy" id="310955"/>
    <lineage>
        <taxon>Eukaryota</taxon>
        <taxon>Metazoa</taxon>
        <taxon>Ecdysozoa</taxon>
        <taxon>Nematoda</taxon>
        <taxon>Chromadorea</taxon>
        <taxon>Rhabditida</taxon>
        <taxon>Tylenchina</taxon>
        <taxon>Panagrolaimomorpha</taxon>
        <taxon>Panagrolaimoidea</taxon>
        <taxon>Panagrolaimidae</taxon>
        <taxon>Panagrolaimus</taxon>
    </lineage>
</organism>